<keyword evidence="2" id="KW-1185">Reference proteome</keyword>
<dbReference type="Proteomes" id="UP000652219">
    <property type="component" value="Unassembled WGS sequence"/>
</dbReference>
<gene>
    <name evidence="1" type="ORF">CSOJ01_04942</name>
</gene>
<sequence>MLGRGMMIEITHLHFSRLSPLSILVKRSGDWRAWEIGDDGMSLRAEAIEEEMGPKHILALLRFTILFCFGTSKSRRVSTTV</sequence>
<reference evidence="1 2" key="1">
    <citation type="journal article" date="2020" name="Phytopathology">
        <title>Genome Sequence Resources of Colletotrichum truncatum, C. plurivorum, C. musicola, and C. sojae: Four Species Pathogenic to Soybean (Glycine max).</title>
        <authorList>
            <person name="Rogerio F."/>
            <person name="Boufleur T.R."/>
            <person name="Ciampi-Guillardi M."/>
            <person name="Sukno S.A."/>
            <person name="Thon M.R."/>
            <person name="Massola Junior N.S."/>
            <person name="Baroncelli R."/>
        </authorList>
    </citation>
    <scope>NUCLEOTIDE SEQUENCE [LARGE SCALE GENOMIC DNA]</scope>
    <source>
        <strain evidence="1 2">LFN0009</strain>
    </source>
</reference>
<protein>
    <submittedName>
        <fullName evidence="1">Uncharacterized protein</fullName>
    </submittedName>
</protein>
<dbReference type="AlphaFoldDB" id="A0A8H6JHJ4"/>
<evidence type="ECO:0000313" key="1">
    <source>
        <dbReference type="EMBL" id="KAF6812786.1"/>
    </source>
</evidence>
<evidence type="ECO:0000313" key="2">
    <source>
        <dbReference type="Proteomes" id="UP000652219"/>
    </source>
</evidence>
<organism evidence="1 2">
    <name type="scientific">Colletotrichum sojae</name>
    <dbReference type="NCBI Taxonomy" id="2175907"/>
    <lineage>
        <taxon>Eukaryota</taxon>
        <taxon>Fungi</taxon>
        <taxon>Dikarya</taxon>
        <taxon>Ascomycota</taxon>
        <taxon>Pezizomycotina</taxon>
        <taxon>Sordariomycetes</taxon>
        <taxon>Hypocreomycetidae</taxon>
        <taxon>Glomerellales</taxon>
        <taxon>Glomerellaceae</taxon>
        <taxon>Colletotrichum</taxon>
        <taxon>Colletotrichum orchidearum species complex</taxon>
    </lineage>
</organism>
<comment type="caution">
    <text evidence="1">The sequence shown here is derived from an EMBL/GenBank/DDBJ whole genome shotgun (WGS) entry which is preliminary data.</text>
</comment>
<dbReference type="EMBL" id="WIGN01000059">
    <property type="protein sequence ID" value="KAF6812786.1"/>
    <property type="molecule type" value="Genomic_DNA"/>
</dbReference>
<name>A0A8H6JHJ4_9PEZI</name>
<proteinExistence type="predicted"/>
<accession>A0A8H6JHJ4</accession>